<evidence type="ECO:0000256" key="1">
    <source>
        <dbReference type="ARBA" id="ARBA00023242"/>
    </source>
</evidence>
<dbReference type="InterPro" id="IPR001138">
    <property type="entry name" value="Zn2Cys6_DnaBD"/>
</dbReference>
<dbReference type="PROSITE" id="PS50048">
    <property type="entry name" value="ZN2_CY6_FUNGAL_2"/>
    <property type="match status" value="1"/>
</dbReference>
<reference evidence="3 4" key="1">
    <citation type="submission" date="2016-06" db="EMBL/GenBank/DDBJ databases">
        <authorList>
            <person name="Kjaerup R.B."/>
            <person name="Dalgaard T.S."/>
            <person name="Juul-Madsen H.R."/>
        </authorList>
    </citation>
    <scope>NUCLEOTIDE SEQUENCE [LARGE SCALE GENOMIC DNA]</scope>
</reference>
<dbReference type="Proteomes" id="UP000215127">
    <property type="component" value="Chromosome 10"/>
</dbReference>
<accession>A0A1X7S5B9</accession>
<feature type="domain" description="Zn(2)-C6 fungal-type" evidence="2">
    <location>
        <begin position="15"/>
        <end position="46"/>
    </location>
</feature>
<evidence type="ECO:0000313" key="4">
    <source>
        <dbReference type="Proteomes" id="UP000215127"/>
    </source>
</evidence>
<sequence>MKRQQSHATSNVKAACRACRASKTKCDGQRPMCSRCARKIRVSCEYDAEPDESRLTALKRECMALEQQASTHEVLLRHLINSSHDEAYDILKRMRAGDDDLSIFVGLLEKRSNYTNRDVVQSTATHKDGAAVFADSSDDRNSIAFLLARNSPTRAESE</sequence>
<dbReference type="PROSITE" id="PS00463">
    <property type="entry name" value="ZN2_CY6_FUNGAL_1"/>
    <property type="match status" value="1"/>
</dbReference>
<dbReference type="AlphaFoldDB" id="A0A1X7S5B9"/>
<dbReference type="STRING" id="1276538.A0A1X7S5B9"/>
<dbReference type="CDD" id="cd00067">
    <property type="entry name" value="GAL4"/>
    <property type="match status" value="1"/>
</dbReference>
<dbReference type="InterPro" id="IPR053187">
    <property type="entry name" value="Notoamide_regulator"/>
</dbReference>
<dbReference type="PANTHER" id="PTHR47256:SF1">
    <property type="entry name" value="ZN(II)2CYS6 TRANSCRIPTION FACTOR (EUROFUNG)"/>
    <property type="match status" value="1"/>
</dbReference>
<dbReference type="SUPFAM" id="SSF57701">
    <property type="entry name" value="Zn2/Cys6 DNA-binding domain"/>
    <property type="match status" value="1"/>
</dbReference>
<dbReference type="PANTHER" id="PTHR47256">
    <property type="entry name" value="ZN(II)2CYS6 TRANSCRIPTION FACTOR (EUROFUNG)-RELATED"/>
    <property type="match status" value="1"/>
</dbReference>
<evidence type="ECO:0000259" key="2">
    <source>
        <dbReference type="PROSITE" id="PS50048"/>
    </source>
</evidence>
<gene>
    <name evidence="3" type="ORF">ZT3D7_G9562</name>
</gene>
<protein>
    <recommendedName>
        <fullName evidence="2">Zn(2)-C6 fungal-type domain-containing protein</fullName>
    </recommendedName>
</protein>
<dbReference type="GO" id="GO:0008270">
    <property type="term" value="F:zinc ion binding"/>
    <property type="evidence" value="ECO:0007669"/>
    <property type="project" value="InterPro"/>
</dbReference>
<dbReference type="Pfam" id="PF00172">
    <property type="entry name" value="Zn_clus"/>
    <property type="match status" value="1"/>
</dbReference>
<dbReference type="GO" id="GO:0000981">
    <property type="term" value="F:DNA-binding transcription factor activity, RNA polymerase II-specific"/>
    <property type="evidence" value="ECO:0007669"/>
    <property type="project" value="InterPro"/>
</dbReference>
<name>A0A1X7S5B9_ZYMT9</name>
<dbReference type="EMBL" id="LT853701">
    <property type="protein sequence ID" value="SMQ54407.1"/>
    <property type="molecule type" value="Genomic_DNA"/>
</dbReference>
<dbReference type="InterPro" id="IPR036864">
    <property type="entry name" value="Zn2-C6_fun-type_DNA-bd_sf"/>
</dbReference>
<dbReference type="SMART" id="SM00066">
    <property type="entry name" value="GAL4"/>
    <property type="match status" value="1"/>
</dbReference>
<proteinExistence type="predicted"/>
<organism evidence="3 4">
    <name type="scientific">Zymoseptoria tritici (strain ST99CH_3D7)</name>
    <dbReference type="NCBI Taxonomy" id="1276538"/>
    <lineage>
        <taxon>Eukaryota</taxon>
        <taxon>Fungi</taxon>
        <taxon>Dikarya</taxon>
        <taxon>Ascomycota</taxon>
        <taxon>Pezizomycotina</taxon>
        <taxon>Dothideomycetes</taxon>
        <taxon>Dothideomycetidae</taxon>
        <taxon>Mycosphaerellales</taxon>
        <taxon>Mycosphaerellaceae</taxon>
        <taxon>Zymoseptoria</taxon>
    </lineage>
</organism>
<keyword evidence="1" id="KW-0539">Nucleus</keyword>
<keyword evidence="4" id="KW-1185">Reference proteome</keyword>
<evidence type="ECO:0000313" key="3">
    <source>
        <dbReference type="EMBL" id="SMQ54407.1"/>
    </source>
</evidence>
<dbReference type="Gene3D" id="4.10.240.10">
    <property type="entry name" value="Zn(2)-C6 fungal-type DNA-binding domain"/>
    <property type="match status" value="1"/>
</dbReference>